<proteinExistence type="predicted"/>
<accession>A0AAV9Z930</accession>
<feature type="non-terminal residue" evidence="3">
    <location>
        <position position="1"/>
    </location>
</feature>
<dbReference type="EMBL" id="JAWWNJ010000216">
    <property type="protein sequence ID" value="KAK6971278.1"/>
    <property type="molecule type" value="Genomic_DNA"/>
</dbReference>
<keyword evidence="4" id="KW-1185">Reference proteome</keyword>
<dbReference type="Pfam" id="PF20231">
    <property type="entry name" value="DUF6589"/>
    <property type="match status" value="1"/>
</dbReference>
<evidence type="ECO:0000313" key="2">
    <source>
        <dbReference type="EMBL" id="KAK6971278.1"/>
    </source>
</evidence>
<protein>
    <recommendedName>
        <fullName evidence="1">DUF6589 domain-containing protein</fullName>
    </recommendedName>
</protein>
<dbReference type="EMBL" id="JAWWNJ010000181">
    <property type="protein sequence ID" value="KAK6974702.1"/>
    <property type="molecule type" value="Genomic_DNA"/>
</dbReference>
<feature type="domain" description="DUF6589" evidence="1">
    <location>
        <begin position="3"/>
        <end position="145"/>
    </location>
</feature>
<organism evidence="3 4">
    <name type="scientific">Favolaschia claudopus</name>
    <dbReference type="NCBI Taxonomy" id="2862362"/>
    <lineage>
        <taxon>Eukaryota</taxon>
        <taxon>Fungi</taxon>
        <taxon>Dikarya</taxon>
        <taxon>Basidiomycota</taxon>
        <taxon>Agaricomycotina</taxon>
        <taxon>Agaricomycetes</taxon>
        <taxon>Agaricomycetidae</taxon>
        <taxon>Agaricales</taxon>
        <taxon>Marasmiineae</taxon>
        <taxon>Mycenaceae</taxon>
        <taxon>Favolaschia</taxon>
    </lineage>
</organism>
<reference evidence="3 4" key="1">
    <citation type="journal article" date="2024" name="J Genomics">
        <title>Draft genome sequencing and assembly of Favolaschia claudopus CIRM-BRFM 2984 isolated from oak limbs.</title>
        <authorList>
            <person name="Navarro D."/>
            <person name="Drula E."/>
            <person name="Chaduli D."/>
            <person name="Cazenave R."/>
            <person name="Ahrendt S."/>
            <person name="Wang J."/>
            <person name="Lipzen A."/>
            <person name="Daum C."/>
            <person name="Barry K."/>
            <person name="Grigoriev I.V."/>
            <person name="Favel A."/>
            <person name="Rosso M.N."/>
            <person name="Martin F."/>
        </authorList>
    </citation>
    <scope>NUCLEOTIDE SEQUENCE [LARGE SCALE GENOMIC DNA]</scope>
    <source>
        <strain evidence="3 4">CIRM-BRFM 2984</strain>
    </source>
</reference>
<feature type="non-terminal residue" evidence="3">
    <location>
        <position position="148"/>
    </location>
</feature>
<evidence type="ECO:0000313" key="4">
    <source>
        <dbReference type="Proteomes" id="UP001362999"/>
    </source>
</evidence>
<comment type="caution">
    <text evidence="3">The sequence shown here is derived from an EMBL/GenBank/DDBJ whole genome shotgun (WGS) entry which is preliminary data.</text>
</comment>
<dbReference type="Proteomes" id="UP001362999">
    <property type="component" value="Unassembled WGS sequence"/>
</dbReference>
<dbReference type="InterPro" id="IPR046496">
    <property type="entry name" value="DUF6589"/>
</dbReference>
<name>A0AAV9Z930_9AGAR</name>
<evidence type="ECO:0000313" key="3">
    <source>
        <dbReference type="EMBL" id="KAK6974702.1"/>
    </source>
</evidence>
<dbReference type="AlphaFoldDB" id="A0AAV9Z930"/>
<evidence type="ECO:0000259" key="1">
    <source>
        <dbReference type="Pfam" id="PF20231"/>
    </source>
</evidence>
<sequence>WEVETGMTTAEFAATRPTAARVLEISSKIRQKYASGVFDSPPDPESTDHTHENFHLLVRDTLILHTLQNAILSADFGRAELLLGTLTMMFSGGGCSNYRTELLYFLQHLKKVWPERFANIVRDNALISTSGHSYVGVDKNIEFSINFQ</sequence>
<gene>
    <name evidence="3" type="ORF">R3P38DRAFT_2416633</name>
    <name evidence="2" type="ORF">R3P38DRAFT_2419297</name>
</gene>